<evidence type="ECO:0000313" key="5">
    <source>
        <dbReference type="Proteomes" id="UP000465221"/>
    </source>
</evidence>
<keyword evidence="1" id="KW-0175">Coiled coil</keyword>
<evidence type="ECO:0000313" key="3">
    <source>
        <dbReference type="EMBL" id="GFF51045.1"/>
    </source>
</evidence>
<evidence type="ECO:0000313" key="4">
    <source>
        <dbReference type="EMBL" id="GIC93570.1"/>
    </source>
</evidence>
<evidence type="ECO:0000256" key="2">
    <source>
        <dbReference type="SAM" id="MobiDB-lite"/>
    </source>
</evidence>
<dbReference type="GeneID" id="66997535"/>
<dbReference type="EMBL" id="BLKC01000087">
    <property type="protein sequence ID" value="GFF51045.1"/>
    <property type="molecule type" value="Genomic_DNA"/>
</dbReference>
<feature type="compositionally biased region" description="Polar residues" evidence="2">
    <location>
        <begin position="216"/>
        <end position="236"/>
    </location>
</feature>
<protein>
    <submittedName>
        <fullName evidence="3">Uncharacterized protein</fullName>
    </submittedName>
</protein>
<dbReference type="AlphaFoldDB" id="A0A8H3PCB7"/>
<reference evidence="4" key="1">
    <citation type="journal article" date="2015" name="Genome Announc.">
        <title>Draft Genome Sequence of the Pathogenic Filamentous Fungus Aspergillus udagawae Strain IFM 46973T.</title>
        <authorList>
            <person name="Kusuya Y."/>
            <person name="Takahashi-Nakaguchi A."/>
            <person name="Takahashi H."/>
            <person name="Yaguchi T."/>
        </authorList>
    </citation>
    <scope>NUCLEOTIDE SEQUENCE</scope>
    <source>
        <strain evidence="4">IFM 46973</strain>
    </source>
</reference>
<feature type="coiled-coil region" evidence="1">
    <location>
        <begin position="468"/>
        <end position="495"/>
    </location>
</feature>
<feature type="region of interest" description="Disordered" evidence="2">
    <location>
        <begin position="211"/>
        <end position="241"/>
    </location>
</feature>
<dbReference type="Proteomes" id="UP000036893">
    <property type="component" value="Unassembled WGS sequence"/>
</dbReference>
<dbReference type="EMBL" id="BBXM02000008">
    <property type="protein sequence ID" value="GIC93570.1"/>
    <property type="molecule type" value="Genomic_DNA"/>
</dbReference>
<dbReference type="RefSeq" id="XP_043150836.1">
    <property type="nucleotide sequence ID" value="XM_043294901.1"/>
</dbReference>
<proteinExistence type="predicted"/>
<organism evidence="3 5">
    <name type="scientific">Aspergillus udagawae</name>
    <dbReference type="NCBI Taxonomy" id="91492"/>
    <lineage>
        <taxon>Eukaryota</taxon>
        <taxon>Fungi</taxon>
        <taxon>Dikarya</taxon>
        <taxon>Ascomycota</taxon>
        <taxon>Pezizomycotina</taxon>
        <taxon>Eurotiomycetes</taxon>
        <taxon>Eurotiomycetidae</taxon>
        <taxon>Eurotiales</taxon>
        <taxon>Aspergillaceae</taxon>
        <taxon>Aspergillus</taxon>
        <taxon>Aspergillus subgen. Fumigati</taxon>
    </lineage>
</organism>
<comment type="caution">
    <text evidence="3">The sequence shown here is derived from an EMBL/GenBank/DDBJ whole genome shotgun (WGS) entry which is preliminary data.</text>
</comment>
<feature type="region of interest" description="Disordered" evidence="2">
    <location>
        <begin position="1"/>
        <end position="39"/>
    </location>
</feature>
<feature type="compositionally biased region" description="Polar residues" evidence="2">
    <location>
        <begin position="69"/>
        <end position="108"/>
    </location>
</feature>
<evidence type="ECO:0000256" key="1">
    <source>
        <dbReference type="SAM" id="Coils"/>
    </source>
</evidence>
<feature type="compositionally biased region" description="Basic and acidic residues" evidence="2">
    <location>
        <begin position="1"/>
        <end position="18"/>
    </location>
</feature>
<accession>A0A8H3PCB7</accession>
<name>A0A8H3PCB7_9EURO</name>
<dbReference type="Proteomes" id="UP000465221">
    <property type="component" value="Unassembled WGS sequence"/>
</dbReference>
<feature type="region of interest" description="Disordered" evidence="2">
    <location>
        <begin position="68"/>
        <end position="109"/>
    </location>
</feature>
<sequence>MGDHRRDERIARRDEHIPDSQGCQNNTHALPSEDTQSHELVSYTEACRDLEQQLKAQIKLIKRHLGAVGTSQSSDASSQTVQAGPSDAMQGQPSASETSAPITPTKTLSAPALTDSHTHIHTPSSGNSEGQAVNQGLVSPAVSAASAATTCEAFPDYYESCENNPPIVDKLHEAAYNYAISKVVEEATRFKKIDANIINPPVLNAATDPVVKGKSATPSAKNAPGNTHNSNKSSTVLMPPIRPPLTEAKIAERKTKLLAEMKAFIPSGNIPAELMRRFVAMTNVILQMEMILFRREHAASQPENLLSAQETEKIRVMTNEMIQYLTHLNNNLEKQVDKANEVAFVMAQIAGSPQASVYERYTRMAEVFNKNVKKPSDHELRLLTVFLDLYDTVIYTRFLTMRFNGKLILEEILNQQRAELSQLLGSLWDIHNHVIENYQKIINCMVHMKRNIVSPVYEEMTQSKELWIDRWNANQRALERELAQQEQDRQELAARERRQT</sequence>
<reference evidence="3 5" key="2">
    <citation type="submission" date="2020-01" db="EMBL/GenBank/DDBJ databases">
        <title>Draft genome sequence of Aspergillus udagawae IFM 46972.</title>
        <authorList>
            <person name="Takahashi H."/>
            <person name="Yaguchi T."/>
        </authorList>
    </citation>
    <scope>NUCLEOTIDE SEQUENCE [LARGE SCALE GENOMIC DNA]</scope>
    <source>
        <strain evidence="3 5">IFM 46972</strain>
    </source>
</reference>
<gene>
    <name evidence="4" type="ORF">Aud_010058</name>
    <name evidence="3" type="ORF">IFM46972_09196</name>
</gene>
<reference evidence="4" key="3">
    <citation type="submission" date="2021-01" db="EMBL/GenBank/DDBJ databases">
        <title>Pan-genome distribution and transcriptional activeness of fungal secondary metabolism genes in Aspergillus section Fumigati.</title>
        <authorList>
            <person name="Takahashi H."/>
            <person name="Umemura M."/>
            <person name="Ninomiya A."/>
            <person name="Kusuya Y."/>
            <person name="Urayama S."/>
            <person name="Shimizu M."/>
            <person name="Watanabe A."/>
            <person name="Kamei K."/>
            <person name="Yaguchi T."/>
            <person name="Hagiwara D."/>
        </authorList>
    </citation>
    <scope>NUCLEOTIDE SEQUENCE</scope>
    <source>
        <strain evidence="4">IFM 46973</strain>
    </source>
</reference>